<dbReference type="PROSITE" id="PS51257">
    <property type="entry name" value="PROKAR_LIPOPROTEIN"/>
    <property type="match status" value="1"/>
</dbReference>
<gene>
    <name evidence="2" type="ordered locus">UWK_01120</name>
</gene>
<organism evidence="2 3">
    <name type="scientific">Desulfocapsa sulfexigens (strain DSM 10523 / SB164P1)</name>
    <dbReference type="NCBI Taxonomy" id="1167006"/>
    <lineage>
        <taxon>Bacteria</taxon>
        <taxon>Pseudomonadati</taxon>
        <taxon>Thermodesulfobacteriota</taxon>
        <taxon>Desulfobulbia</taxon>
        <taxon>Desulfobulbales</taxon>
        <taxon>Desulfocapsaceae</taxon>
        <taxon>Desulfocapsa</taxon>
    </lineage>
</organism>
<evidence type="ECO:0000313" key="2">
    <source>
        <dbReference type="EMBL" id="AGF77688.1"/>
    </source>
</evidence>
<dbReference type="STRING" id="1167006.UWK_01120"/>
<dbReference type="EMBL" id="CP003985">
    <property type="protein sequence ID" value="AGF77688.1"/>
    <property type="molecule type" value="Genomic_DNA"/>
</dbReference>
<proteinExistence type="predicted"/>
<evidence type="ECO:0000256" key="1">
    <source>
        <dbReference type="SAM" id="SignalP"/>
    </source>
</evidence>
<sequence length="116" mass="12968">MLSNRSVWKCFVKLGVLLVLGSLAACSQKMYGVVKVETIPPGAEVINLKDDTHLGMTPLLVTWESDNDEAKHATVELRKAGYIEEITSFWVTMRHTTKADAIQEPQPVTVELKKRD</sequence>
<dbReference type="Proteomes" id="UP000011721">
    <property type="component" value="Chromosome"/>
</dbReference>
<reference evidence="3" key="1">
    <citation type="journal article" date="2013" name="Stand. Genomic Sci.">
        <title>Complete genome sequence of Desulfocapsa sulfexigens, a marine deltaproteobacterium specialized in disproportionating inorganic sulfur compounds.</title>
        <authorList>
            <person name="Finster K.W."/>
            <person name="Kjeldsen K.U."/>
            <person name="Kube M."/>
            <person name="Reinhardt R."/>
            <person name="Mussmann M."/>
            <person name="Amann R."/>
            <person name="Schreiber L."/>
        </authorList>
    </citation>
    <scope>NUCLEOTIDE SEQUENCE [LARGE SCALE GENOMIC DNA]</scope>
    <source>
        <strain evidence="3">DSM 10523 / SB164P1</strain>
    </source>
</reference>
<name>M1P2H3_DESSD</name>
<evidence type="ECO:0000313" key="3">
    <source>
        <dbReference type="Proteomes" id="UP000011721"/>
    </source>
</evidence>
<feature type="chain" id="PRO_5004016246" description="PEGA domain-containing protein" evidence="1">
    <location>
        <begin position="25"/>
        <end position="116"/>
    </location>
</feature>
<feature type="signal peptide" evidence="1">
    <location>
        <begin position="1"/>
        <end position="24"/>
    </location>
</feature>
<accession>M1P2H3</accession>
<dbReference type="KEGG" id="dsf:UWK_01120"/>
<keyword evidence="3" id="KW-1185">Reference proteome</keyword>
<evidence type="ECO:0008006" key="4">
    <source>
        <dbReference type="Google" id="ProtNLM"/>
    </source>
</evidence>
<keyword evidence="1" id="KW-0732">Signal</keyword>
<dbReference type="AlphaFoldDB" id="M1P2H3"/>
<protein>
    <recommendedName>
        <fullName evidence="4">PEGA domain-containing protein</fullName>
    </recommendedName>
</protein>
<dbReference type="HOGENOM" id="CLU_2092890_0_0_7"/>